<dbReference type="InterPro" id="IPR010287">
    <property type="entry name" value="DUF892_YciF-like"/>
</dbReference>
<organism evidence="2 3">
    <name type="scientific">Cloacibacterium normanense</name>
    <dbReference type="NCBI Taxonomy" id="237258"/>
    <lineage>
        <taxon>Bacteria</taxon>
        <taxon>Pseudomonadati</taxon>
        <taxon>Bacteroidota</taxon>
        <taxon>Flavobacteriia</taxon>
        <taxon>Flavobacteriales</taxon>
        <taxon>Weeksellaceae</taxon>
    </lineage>
</organism>
<accession>A0A2S7I8Y6</accession>
<dbReference type="InterPro" id="IPR012347">
    <property type="entry name" value="Ferritin-like"/>
</dbReference>
<sequence>MDEKKNSQKPSETEKGGPLFTFFIAGLKDILYAEKHLLEALPKMQKAATTNELQEAFEDHYLLTQKHVSRIEKVFKMLGEEPEAKKCEAIVGIVKEGENTIKETEDGSMTRDAGLIIAAQKVEHYEIASYGGLAALAETLELYDISELLHKTLEEEEQTDELLTMIAESNINFAAKEDDQEGESDQEYDDENEEDEDFYDEEYDENRYSSQQRRFFY</sequence>
<feature type="compositionally biased region" description="Acidic residues" evidence="1">
    <location>
        <begin position="178"/>
        <end position="204"/>
    </location>
</feature>
<dbReference type="Pfam" id="PF05974">
    <property type="entry name" value="DUF892"/>
    <property type="match status" value="1"/>
</dbReference>
<protein>
    <submittedName>
        <fullName evidence="2">Ferritin-like domain-containing protein</fullName>
    </submittedName>
</protein>
<feature type="compositionally biased region" description="Polar residues" evidence="1">
    <location>
        <begin position="208"/>
        <end position="217"/>
    </location>
</feature>
<dbReference type="EMBL" id="PTPZ01000001">
    <property type="protein sequence ID" value="PPZ93013.1"/>
    <property type="molecule type" value="Genomic_DNA"/>
</dbReference>
<dbReference type="InterPro" id="IPR047114">
    <property type="entry name" value="YciF"/>
</dbReference>
<dbReference type="Gene3D" id="1.20.1260.10">
    <property type="match status" value="1"/>
</dbReference>
<dbReference type="Proteomes" id="UP000238565">
    <property type="component" value="Unassembled WGS sequence"/>
</dbReference>
<dbReference type="PANTHER" id="PTHR30565">
    <property type="entry name" value="PROTEIN YCIF"/>
    <property type="match status" value="1"/>
</dbReference>
<evidence type="ECO:0000256" key="1">
    <source>
        <dbReference type="SAM" id="MobiDB-lite"/>
    </source>
</evidence>
<comment type="caution">
    <text evidence="2">The sequence shown here is derived from an EMBL/GenBank/DDBJ whole genome shotgun (WGS) entry which is preliminary data.</text>
</comment>
<feature type="region of interest" description="Disordered" evidence="1">
    <location>
        <begin position="173"/>
        <end position="217"/>
    </location>
</feature>
<dbReference type="AlphaFoldDB" id="A0A2S7I8Y6"/>
<name>A0A2S7I8Y6_9FLAO</name>
<dbReference type="InterPro" id="IPR009078">
    <property type="entry name" value="Ferritin-like_SF"/>
</dbReference>
<evidence type="ECO:0000313" key="3">
    <source>
        <dbReference type="Proteomes" id="UP000238565"/>
    </source>
</evidence>
<dbReference type="PANTHER" id="PTHR30565:SF9">
    <property type="entry name" value="PROTEIN YCIF"/>
    <property type="match status" value="1"/>
</dbReference>
<reference evidence="2 3" key="1">
    <citation type="submission" date="2018-02" db="EMBL/GenBank/DDBJ databases">
        <title>Draft genome sequence of bacterial isolates from marine environment.</title>
        <authorList>
            <person name="Singh S.K."/>
            <person name="Hill R."/>
            <person name="Major S."/>
            <person name="Cai H."/>
            <person name="Li Y."/>
        </authorList>
    </citation>
    <scope>NUCLEOTIDE SEQUENCE [LARGE SCALE GENOMIC DNA]</scope>
    <source>
        <strain evidence="2 3">IMET F</strain>
    </source>
</reference>
<dbReference type="SUPFAM" id="SSF47240">
    <property type="entry name" value="Ferritin-like"/>
    <property type="match status" value="1"/>
</dbReference>
<gene>
    <name evidence="2" type="ORF">C3729_02315</name>
</gene>
<evidence type="ECO:0000313" key="2">
    <source>
        <dbReference type="EMBL" id="PPZ93013.1"/>
    </source>
</evidence>
<proteinExistence type="predicted"/>
<dbReference type="CDD" id="cd07909">
    <property type="entry name" value="YciF"/>
    <property type="match status" value="1"/>
</dbReference>